<dbReference type="InParanoid" id="A0A0C3HBS2"/>
<dbReference type="PANTHER" id="PTHR47332">
    <property type="entry name" value="SET DOMAIN-CONTAINING PROTEIN 5"/>
    <property type="match status" value="1"/>
</dbReference>
<dbReference type="Gene3D" id="1.25.40.10">
    <property type="entry name" value="Tetratricopeptide repeat domain"/>
    <property type="match status" value="1"/>
</dbReference>
<dbReference type="CDD" id="cd20071">
    <property type="entry name" value="SET_SMYD"/>
    <property type="match status" value="1"/>
</dbReference>
<dbReference type="SMART" id="SM00317">
    <property type="entry name" value="SET"/>
    <property type="match status" value="1"/>
</dbReference>
<evidence type="ECO:0000259" key="1">
    <source>
        <dbReference type="PROSITE" id="PS50280"/>
    </source>
</evidence>
<dbReference type="Pfam" id="PF00856">
    <property type="entry name" value="SET"/>
    <property type="match status" value="1"/>
</dbReference>
<dbReference type="HOGENOM" id="CLU_028281_0_3_1"/>
<dbReference type="AlphaFoldDB" id="A0A0C3HBS2"/>
<dbReference type="Proteomes" id="UP000054321">
    <property type="component" value="Unassembled WGS sequence"/>
</dbReference>
<reference evidence="3" key="2">
    <citation type="submission" date="2015-01" db="EMBL/GenBank/DDBJ databases">
        <title>Evolutionary Origins and Diversification of the Mycorrhizal Mutualists.</title>
        <authorList>
            <consortium name="DOE Joint Genome Institute"/>
            <consortium name="Mycorrhizal Genomics Consortium"/>
            <person name="Kohler A."/>
            <person name="Kuo A."/>
            <person name="Nagy L.G."/>
            <person name="Floudas D."/>
            <person name="Copeland A."/>
            <person name="Barry K.W."/>
            <person name="Cichocki N."/>
            <person name="Veneault-Fourrey C."/>
            <person name="LaButti K."/>
            <person name="Lindquist E.A."/>
            <person name="Lipzen A."/>
            <person name="Lundell T."/>
            <person name="Morin E."/>
            <person name="Murat C."/>
            <person name="Riley R."/>
            <person name="Ohm R."/>
            <person name="Sun H."/>
            <person name="Tunlid A."/>
            <person name="Henrissat B."/>
            <person name="Grigoriev I.V."/>
            <person name="Hibbett D.S."/>
            <person name="Martin F."/>
        </authorList>
    </citation>
    <scope>NUCLEOTIDE SEQUENCE [LARGE SCALE GENOMIC DNA]</scope>
    <source>
        <strain evidence="3">Zn</strain>
    </source>
</reference>
<dbReference type="OrthoDB" id="265717at2759"/>
<keyword evidence="3" id="KW-1185">Reference proteome</keyword>
<evidence type="ECO:0000313" key="2">
    <source>
        <dbReference type="EMBL" id="KIN05736.1"/>
    </source>
</evidence>
<dbReference type="STRING" id="913774.A0A0C3HBS2"/>
<organism evidence="2 3">
    <name type="scientific">Oidiodendron maius (strain Zn)</name>
    <dbReference type="NCBI Taxonomy" id="913774"/>
    <lineage>
        <taxon>Eukaryota</taxon>
        <taxon>Fungi</taxon>
        <taxon>Dikarya</taxon>
        <taxon>Ascomycota</taxon>
        <taxon>Pezizomycotina</taxon>
        <taxon>Leotiomycetes</taxon>
        <taxon>Leotiomycetes incertae sedis</taxon>
        <taxon>Myxotrichaceae</taxon>
        <taxon>Oidiodendron</taxon>
    </lineage>
</organism>
<dbReference type="InterPro" id="IPR011990">
    <property type="entry name" value="TPR-like_helical_dom_sf"/>
</dbReference>
<dbReference type="SUPFAM" id="SSF82199">
    <property type="entry name" value="SET domain"/>
    <property type="match status" value="1"/>
</dbReference>
<proteinExistence type="predicted"/>
<protein>
    <recommendedName>
        <fullName evidence="1">SET domain-containing protein</fullName>
    </recommendedName>
</protein>
<dbReference type="InterPro" id="IPR046341">
    <property type="entry name" value="SET_dom_sf"/>
</dbReference>
<reference evidence="2 3" key="1">
    <citation type="submission" date="2014-04" db="EMBL/GenBank/DDBJ databases">
        <authorList>
            <consortium name="DOE Joint Genome Institute"/>
            <person name="Kuo A."/>
            <person name="Martino E."/>
            <person name="Perotto S."/>
            <person name="Kohler A."/>
            <person name="Nagy L.G."/>
            <person name="Floudas D."/>
            <person name="Copeland A."/>
            <person name="Barry K.W."/>
            <person name="Cichocki N."/>
            <person name="Veneault-Fourrey C."/>
            <person name="LaButti K."/>
            <person name="Lindquist E.A."/>
            <person name="Lipzen A."/>
            <person name="Lundell T."/>
            <person name="Morin E."/>
            <person name="Murat C."/>
            <person name="Sun H."/>
            <person name="Tunlid A."/>
            <person name="Henrissat B."/>
            <person name="Grigoriev I.V."/>
            <person name="Hibbett D.S."/>
            <person name="Martin F."/>
            <person name="Nordberg H.P."/>
            <person name="Cantor M.N."/>
            <person name="Hua S.X."/>
        </authorList>
    </citation>
    <scope>NUCLEOTIDE SEQUENCE [LARGE SCALE GENOMIC DNA]</scope>
    <source>
        <strain evidence="2 3">Zn</strain>
    </source>
</reference>
<dbReference type="EMBL" id="KN832871">
    <property type="protein sequence ID" value="KIN05736.1"/>
    <property type="molecule type" value="Genomic_DNA"/>
</dbReference>
<dbReference type="InterPro" id="IPR053185">
    <property type="entry name" value="SET_domain_protein"/>
</dbReference>
<dbReference type="InterPro" id="IPR001214">
    <property type="entry name" value="SET_dom"/>
</dbReference>
<accession>A0A0C3HBS2</accession>
<dbReference type="PROSITE" id="PS50280">
    <property type="entry name" value="SET"/>
    <property type="match status" value="1"/>
</dbReference>
<dbReference type="PANTHER" id="PTHR47332:SF4">
    <property type="entry name" value="SET DOMAIN-CONTAINING PROTEIN 5"/>
    <property type="match status" value="1"/>
</dbReference>
<dbReference type="Gene3D" id="2.170.270.10">
    <property type="entry name" value="SET domain"/>
    <property type="match status" value="1"/>
</dbReference>
<sequence length="330" mass="37264">MSMVIILVCRDSVDEDAVLGGRMADEDQGQELDTKIYEVRPSAGKGFGVFATKLITRGTQIIVEEPLVSVAMPEMVAGKGFKMMDMLSDLEREFQALSPEQQADFLQLHDFRFASEDKQSHLLTIFRSNAFNTGDKHVGLFPTIARINHSCRPNSGNWWSEKQGHRVIYAALDIQEGEEVTVSYIPLLKKSSERQQRLGQYGFTCDCPACQSEPGESDKRRVKISRLLETLEQRVYHPSMKADTNEKSIDKALSLIEMIEEEGLADYLHRAFKLAALFNKIGGHFEDAEMWARKALEILQWAEQGSIEAREILDFMESLAPGNLKENSIL</sequence>
<feature type="domain" description="SET" evidence="1">
    <location>
        <begin position="35"/>
        <end position="185"/>
    </location>
</feature>
<gene>
    <name evidence="2" type="ORF">OIDMADRAFT_141443</name>
</gene>
<evidence type="ECO:0000313" key="3">
    <source>
        <dbReference type="Proteomes" id="UP000054321"/>
    </source>
</evidence>
<name>A0A0C3HBS2_OIDMZ</name>